<dbReference type="GO" id="GO:0022857">
    <property type="term" value="F:transmembrane transporter activity"/>
    <property type="evidence" value="ECO:0007669"/>
    <property type="project" value="TreeGrafter"/>
</dbReference>
<dbReference type="PANTHER" id="PTHR11662:SF399">
    <property type="entry name" value="FI19708P1-RELATED"/>
    <property type="match status" value="1"/>
</dbReference>
<evidence type="ECO:0000256" key="4">
    <source>
        <dbReference type="ARBA" id="ARBA00023136"/>
    </source>
</evidence>
<dbReference type="Ensembl" id="ENSCSAVT00000003647.1">
    <property type="protein sequence ID" value="ENSCSAVP00000003592.1"/>
    <property type="gene ID" value="ENSCSAVG00000002139.1"/>
</dbReference>
<dbReference type="PANTHER" id="PTHR11662">
    <property type="entry name" value="SOLUTE CARRIER FAMILY 17"/>
    <property type="match status" value="1"/>
</dbReference>
<dbReference type="GO" id="GO:0016324">
    <property type="term" value="C:apical plasma membrane"/>
    <property type="evidence" value="ECO:0007669"/>
    <property type="project" value="TreeGrafter"/>
</dbReference>
<reference evidence="6" key="2">
    <citation type="submission" date="2025-08" db="UniProtKB">
        <authorList>
            <consortium name="Ensembl"/>
        </authorList>
    </citation>
    <scope>IDENTIFICATION</scope>
</reference>
<evidence type="ECO:0000313" key="7">
    <source>
        <dbReference type="Proteomes" id="UP000007875"/>
    </source>
</evidence>
<dbReference type="InParanoid" id="H2YE44"/>
<accession>H2YE44</accession>
<reference evidence="7" key="1">
    <citation type="submission" date="2003-08" db="EMBL/GenBank/DDBJ databases">
        <authorList>
            <person name="Birren B."/>
            <person name="Nusbaum C."/>
            <person name="Abebe A."/>
            <person name="Abouelleil A."/>
            <person name="Adekoya E."/>
            <person name="Ait-zahra M."/>
            <person name="Allen N."/>
            <person name="Allen T."/>
            <person name="An P."/>
            <person name="Anderson M."/>
            <person name="Anderson S."/>
            <person name="Arachchi H."/>
            <person name="Armbruster J."/>
            <person name="Bachantsang P."/>
            <person name="Baldwin J."/>
            <person name="Barry A."/>
            <person name="Bayul T."/>
            <person name="Blitshsteyn B."/>
            <person name="Bloom T."/>
            <person name="Blye J."/>
            <person name="Boguslavskiy L."/>
            <person name="Borowsky M."/>
            <person name="Boukhgalter B."/>
            <person name="Brunache A."/>
            <person name="Butler J."/>
            <person name="Calixte N."/>
            <person name="Calvo S."/>
            <person name="Camarata J."/>
            <person name="Campo K."/>
            <person name="Chang J."/>
            <person name="Cheshatsang Y."/>
            <person name="Citroen M."/>
            <person name="Collymore A."/>
            <person name="Considine T."/>
            <person name="Cook A."/>
            <person name="Cooke P."/>
            <person name="Corum B."/>
            <person name="Cuomo C."/>
            <person name="David R."/>
            <person name="Dawoe T."/>
            <person name="Degray S."/>
            <person name="Dodge S."/>
            <person name="Dooley K."/>
            <person name="Dorje P."/>
            <person name="Dorjee K."/>
            <person name="Dorris L."/>
            <person name="Duffey N."/>
            <person name="Dupes A."/>
            <person name="Elkins T."/>
            <person name="Engels R."/>
            <person name="Erickson J."/>
            <person name="Farina A."/>
            <person name="Faro S."/>
            <person name="Ferreira P."/>
            <person name="Fischer H."/>
            <person name="Fitzgerald M."/>
            <person name="Foley K."/>
            <person name="Gage D."/>
            <person name="Galagan J."/>
            <person name="Gearin G."/>
            <person name="Gnerre S."/>
            <person name="Gnirke A."/>
            <person name="Goyette A."/>
            <person name="Graham J."/>
            <person name="Grandbois E."/>
            <person name="Gyaltsen K."/>
            <person name="Hafez N."/>
            <person name="Hagopian D."/>
            <person name="Hagos B."/>
            <person name="Hall J."/>
            <person name="Hatcher B."/>
            <person name="Heller A."/>
            <person name="Higgins H."/>
            <person name="Honan T."/>
            <person name="Horn A."/>
            <person name="Houde N."/>
            <person name="Hughes L."/>
            <person name="Hulme W."/>
            <person name="Husby E."/>
            <person name="Iliev I."/>
            <person name="Jaffe D."/>
            <person name="Jones C."/>
            <person name="Kamal M."/>
            <person name="Kamat A."/>
            <person name="Kamvysselis M."/>
            <person name="Karlsson E."/>
            <person name="Kells C."/>
            <person name="Kieu A."/>
            <person name="Kisner P."/>
            <person name="Kodira C."/>
            <person name="Kulbokas E."/>
            <person name="Labutti K."/>
            <person name="Lama D."/>
            <person name="Landers T."/>
            <person name="Leger J."/>
            <person name="Levine S."/>
            <person name="Lewis D."/>
            <person name="Lewis T."/>
            <person name="Lindblad-toh K."/>
            <person name="Liu X."/>
            <person name="Lokyitsang T."/>
            <person name="Lokyitsang Y."/>
            <person name="Lucien O."/>
            <person name="Lui A."/>
            <person name="Ma L.J."/>
            <person name="Mabbitt R."/>
            <person name="Macdonald J."/>
            <person name="Maclean C."/>
            <person name="Major J."/>
            <person name="Manning J."/>
            <person name="Marabella R."/>
            <person name="Maru K."/>
            <person name="Matthews C."/>
            <person name="Mauceli E."/>
            <person name="Mccarthy M."/>
            <person name="Mcdonough S."/>
            <person name="Mcghee T."/>
            <person name="Meldrim J."/>
            <person name="Meneus L."/>
            <person name="Mesirov J."/>
            <person name="Mihalev A."/>
            <person name="Mihova T."/>
            <person name="Mikkelsen T."/>
            <person name="Mlenga V."/>
            <person name="Moru K."/>
            <person name="Mozes J."/>
            <person name="Mulrain L."/>
            <person name="Munson G."/>
            <person name="Naylor J."/>
            <person name="Newes C."/>
            <person name="Nguyen C."/>
            <person name="Nguyen N."/>
            <person name="Nguyen T."/>
            <person name="Nicol R."/>
            <person name="Nielsen C."/>
            <person name="Nizzari M."/>
            <person name="Norbu C."/>
            <person name="Norbu N."/>
            <person name="O'donnell P."/>
            <person name="Okoawo O."/>
            <person name="O'leary S."/>
            <person name="Omotosho B."/>
            <person name="O'neill K."/>
            <person name="Osman S."/>
            <person name="Parker S."/>
            <person name="Perrin D."/>
            <person name="Phunkhang P."/>
            <person name="Piqani B."/>
            <person name="Purcell S."/>
            <person name="Rachupka T."/>
            <person name="Ramasamy U."/>
            <person name="Rameau R."/>
            <person name="Ray V."/>
            <person name="Raymond C."/>
            <person name="Retta R."/>
            <person name="Richardson S."/>
            <person name="Rise C."/>
            <person name="Rodriguez J."/>
            <person name="Rogers J."/>
            <person name="Rogov P."/>
            <person name="Rutman M."/>
            <person name="Schupbach R."/>
            <person name="Seaman C."/>
            <person name="Settipalli S."/>
            <person name="Sharpe T."/>
            <person name="Sheridan J."/>
            <person name="Sherpa N."/>
            <person name="Shi J."/>
            <person name="Smirnov S."/>
            <person name="Smith C."/>
            <person name="Sougnez C."/>
            <person name="Spencer B."/>
            <person name="Stalker J."/>
            <person name="Stange-thomann N."/>
            <person name="Stavropoulos S."/>
            <person name="Stetson K."/>
            <person name="Stone C."/>
            <person name="Stone S."/>
            <person name="Stubbs M."/>
            <person name="Talamas J."/>
            <person name="Tchuinga P."/>
            <person name="Tenzing P."/>
            <person name="Tesfaye S."/>
            <person name="Theodore J."/>
            <person name="Thoulutsang Y."/>
            <person name="Topham K."/>
            <person name="Towey S."/>
            <person name="Tsamla T."/>
            <person name="Tsomo N."/>
            <person name="Vallee D."/>
            <person name="Vassiliev H."/>
            <person name="Venkataraman V."/>
            <person name="Vinson J."/>
            <person name="Vo A."/>
            <person name="Wade C."/>
            <person name="Wang S."/>
            <person name="Wangchuk T."/>
            <person name="Wangdi T."/>
            <person name="Whittaker C."/>
            <person name="Wilkinson J."/>
            <person name="Wu Y."/>
            <person name="Wyman D."/>
            <person name="Yadav S."/>
            <person name="Yang S."/>
            <person name="Yang X."/>
            <person name="Yeager S."/>
            <person name="Yee E."/>
            <person name="Young G."/>
            <person name="Zainoun J."/>
            <person name="Zembeck L."/>
            <person name="Zimmer A."/>
            <person name="Zody M."/>
            <person name="Lander E."/>
        </authorList>
    </citation>
    <scope>NUCLEOTIDE SEQUENCE [LARGE SCALE GENOMIC DNA]</scope>
</reference>
<dbReference type="HOGENOM" id="CLU_178756_0_0_1"/>
<dbReference type="SUPFAM" id="SSF103473">
    <property type="entry name" value="MFS general substrate transporter"/>
    <property type="match status" value="1"/>
</dbReference>
<dbReference type="Proteomes" id="UP000007875">
    <property type="component" value="Unassembled WGS sequence"/>
</dbReference>
<dbReference type="GO" id="GO:0006820">
    <property type="term" value="P:monoatomic anion transport"/>
    <property type="evidence" value="ECO:0007669"/>
    <property type="project" value="TreeGrafter"/>
</dbReference>
<dbReference type="STRING" id="51511.ENSCSAVP00000003592"/>
<name>H2YE44_CIOSA</name>
<organism evidence="6 7">
    <name type="scientific">Ciona savignyi</name>
    <name type="common">Pacific transparent sea squirt</name>
    <dbReference type="NCBI Taxonomy" id="51511"/>
    <lineage>
        <taxon>Eukaryota</taxon>
        <taxon>Metazoa</taxon>
        <taxon>Chordata</taxon>
        <taxon>Tunicata</taxon>
        <taxon>Ascidiacea</taxon>
        <taxon>Phlebobranchia</taxon>
        <taxon>Cionidae</taxon>
        <taxon>Ciona</taxon>
    </lineage>
</organism>
<dbReference type="InterPro" id="IPR050382">
    <property type="entry name" value="MFS_Na/Anion_cotransporter"/>
</dbReference>
<feature type="transmembrane region" description="Helical" evidence="5">
    <location>
        <begin position="45"/>
        <end position="64"/>
    </location>
</feature>
<evidence type="ECO:0000256" key="5">
    <source>
        <dbReference type="SAM" id="Phobius"/>
    </source>
</evidence>
<evidence type="ECO:0000256" key="1">
    <source>
        <dbReference type="ARBA" id="ARBA00004141"/>
    </source>
</evidence>
<protein>
    <recommendedName>
        <fullName evidence="8">Major facilitator superfamily (MFS) profile domain-containing protein</fullName>
    </recommendedName>
</protein>
<keyword evidence="4 5" id="KW-0472">Membrane</keyword>
<evidence type="ECO:0000256" key="3">
    <source>
        <dbReference type="ARBA" id="ARBA00022989"/>
    </source>
</evidence>
<evidence type="ECO:0000256" key="2">
    <source>
        <dbReference type="ARBA" id="ARBA00022692"/>
    </source>
</evidence>
<keyword evidence="3 5" id="KW-1133">Transmembrane helix</keyword>
<evidence type="ECO:0000313" key="6">
    <source>
        <dbReference type="Ensembl" id="ENSCSAVP00000003592.1"/>
    </source>
</evidence>
<dbReference type="AlphaFoldDB" id="H2YE44"/>
<evidence type="ECO:0008006" key="8">
    <source>
        <dbReference type="Google" id="ProtNLM"/>
    </source>
</evidence>
<feature type="transmembrane region" description="Helical" evidence="5">
    <location>
        <begin position="12"/>
        <end position="33"/>
    </location>
</feature>
<keyword evidence="7" id="KW-1185">Reference proteome</keyword>
<sequence length="98" mass="10863">MDMSPSYSGIAYAMSNTLTCAQAMYLSQIIAAILKNGAISNWKIVFYLIAGISAASLSVFLIFGTSEEQNWDQSTETEDIKNKQNLIVKSEEIKKSRM</sequence>
<dbReference type="GeneTree" id="ENSGT00940000173894"/>
<proteinExistence type="predicted"/>
<keyword evidence="2 5" id="KW-0812">Transmembrane</keyword>
<comment type="subcellular location">
    <subcellularLocation>
        <location evidence="1">Membrane</location>
        <topology evidence="1">Multi-pass membrane protein</topology>
    </subcellularLocation>
</comment>
<reference evidence="6" key="3">
    <citation type="submission" date="2025-09" db="UniProtKB">
        <authorList>
            <consortium name="Ensembl"/>
        </authorList>
    </citation>
    <scope>IDENTIFICATION</scope>
</reference>
<dbReference type="InterPro" id="IPR036259">
    <property type="entry name" value="MFS_trans_sf"/>
</dbReference>